<dbReference type="EMBL" id="DF967972">
    <property type="protein sequence ID" value="GAP15511.1"/>
    <property type="molecule type" value="Genomic_DNA"/>
</dbReference>
<dbReference type="STRING" id="360412.LARV_03300"/>
<dbReference type="InterPro" id="IPR004441">
    <property type="entry name" value="rRNA_MeTrfase_TrmH"/>
</dbReference>
<dbReference type="CDD" id="cd18103">
    <property type="entry name" value="SpoU-like_RlmB"/>
    <property type="match status" value="1"/>
</dbReference>
<dbReference type="GO" id="GO:0006396">
    <property type="term" value="P:RNA processing"/>
    <property type="evidence" value="ECO:0007669"/>
    <property type="project" value="InterPro"/>
</dbReference>
<organism evidence="5">
    <name type="scientific">Longilinea arvoryzae</name>
    <dbReference type="NCBI Taxonomy" id="360412"/>
    <lineage>
        <taxon>Bacteria</taxon>
        <taxon>Bacillati</taxon>
        <taxon>Chloroflexota</taxon>
        <taxon>Anaerolineae</taxon>
        <taxon>Anaerolineales</taxon>
        <taxon>Anaerolineaceae</taxon>
        <taxon>Longilinea</taxon>
    </lineage>
</organism>
<dbReference type="PANTHER" id="PTHR46429:SF1">
    <property type="entry name" value="23S RRNA (GUANOSINE-2'-O-)-METHYLTRANSFERASE RLMB"/>
    <property type="match status" value="1"/>
</dbReference>
<dbReference type="GO" id="GO:0032259">
    <property type="term" value="P:methylation"/>
    <property type="evidence" value="ECO:0007669"/>
    <property type="project" value="UniProtKB-KW"/>
</dbReference>
<dbReference type="InterPro" id="IPR029064">
    <property type="entry name" value="Ribosomal_eL30-like_sf"/>
</dbReference>
<dbReference type="AlphaFoldDB" id="A0A0S7BCN0"/>
<dbReference type="GO" id="GO:0005829">
    <property type="term" value="C:cytosol"/>
    <property type="evidence" value="ECO:0007669"/>
    <property type="project" value="TreeGrafter"/>
</dbReference>
<keyword evidence="2 5" id="KW-0489">Methyltransferase</keyword>
<dbReference type="SMART" id="SM00967">
    <property type="entry name" value="SpoU_sub_bind"/>
    <property type="match status" value="1"/>
</dbReference>
<dbReference type="Gene3D" id="3.30.1330.30">
    <property type="match status" value="1"/>
</dbReference>
<evidence type="ECO:0000313" key="6">
    <source>
        <dbReference type="Proteomes" id="UP000055060"/>
    </source>
</evidence>
<dbReference type="PANTHER" id="PTHR46429">
    <property type="entry name" value="23S RRNA (GUANOSINE-2'-O-)-METHYLTRANSFERASE RLMB"/>
    <property type="match status" value="1"/>
</dbReference>
<feature type="domain" description="RNA 2-O ribose methyltransferase substrate binding" evidence="4">
    <location>
        <begin position="30"/>
        <end position="108"/>
    </location>
</feature>
<dbReference type="GO" id="GO:0008173">
    <property type="term" value="F:RNA methyltransferase activity"/>
    <property type="evidence" value="ECO:0007669"/>
    <property type="project" value="InterPro"/>
</dbReference>
<dbReference type="InterPro" id="IPR013123">
    <property type="entry name" value="SpoU_subst-bd"/>
</dbReference>
<reference evidence="5" key="1">
    <citation type="submission" date="2015-07" db="EMBL/GenBank/DDBJ databases">
        <title>Draft Genome Sequences of Anaerolinea thermolimosa IMO-1, Bellilinea caldifistulae GOMI-1, Leptolinea tardivitalis YMTK-2, Levilinea saccharolytica KIBI-1,Longilinea arvoryzae KOME-1, Previously Described as Members of the Anaerolineaceae (Chloroflexi).</title>
        <authorList>
            <person name="Sekiguchi Y."/>
            <person name="Ohashi A."/>
            <person name="Matsuura N."/>
            <person name="Tourlousse M.D."/>
        </authorList>
    </citation>
    <scope>NUCLEOTIDE SEQUENCE [LARGE SCALE GENOMIC DNA]</scope>
    <source>
        <strain evidence="5">KOME-1</strain>
    </source>
</reference>
<dbReference type="Gene3D" id="3.40.1280.10">
    <property type="match status" value="1"/>
</dbReference>
<dbReference type="GO" id="GO:0003723">
    <property type="term" value="F:RNA binding"/>
    <property type="evidence" value="ECO:0007669"/>
    <property type="project" value="InterPro"/>
</dbReference>
<evidence type="ECO:0000313" key="5">
    <source>
        <dbReference type="EMBL" id="GAP15511.1"/>
    </source>
</evidence>
<evidence type="ECO:0000259" key="4">
    <source>
        <dbReference type="SMART" id="SM00967"/>
    </source>
</evidence>
<sequence length="278" mass="30133">MLGRMNRIALFLTNHAIKFDSEKEAQMREWITGRNPVYEVLRARRRDVFRLWLAAGVEEKGKVAEILKLAAARKLKVERVTRGQIDGLDEASEQAQGIALETSAYPYAALADILIYAKERREPLFVLVLDMIQNPQNLGTLLRTAEVVGVHGVVMPLARAAGVTPAVVHASVGASEHLRVAPVNLAQAIVDLKKAGAWVIGLEGGEEAQLAHSVRLDGPLALVVGNEGEGMRPLVRKSCDVLMRLPMRGQIESLNAAVAGSVALYLALAAREKGMAVK</sequence>
<keyword evidence="3" id="KW-0808">Transferase</keyword>
<comment type="similarity">
    <text evidence="1">Belongs to the class IV-like SAM-binding methyltransferase superfamily. RNA methyltransferase TrmH family.</text>
</comment>
<name>A0A0S7BCN0_9CHLR</name>
<dbReference type="SUPFAM" id="SSF75217">
    <property type="entry name" value="alpha/beta knot"/>
    <property type="match status" value="1"/>
</dbReference>
<dbReference type="SUPFAM" id="SSF55315">
    <property type="entry name" value="L30e-like"/>
    <property type="match status" value="1"/>
</dbReference>
<dbReference type="InterPro" id="IPR001537">
    <property type="entry name" value="SpoU_MeTrfase"/>
</dbReference>
<dbReference type="Proteomes" id="UP000055060">
    <property type="component" value="Unassembled WGS sequence"/>
</dbReference>
<evidence type="ECO:0000256" key="3">
    <source>
        <dbReference type="ARBA" id="ARBA00022679"/>
    </source>
</evidence>
<evidence type="ECO:0000256" key="2">
    <source>
        <dbReference type="ARBA" id="ARBA00022603"/>
    </source>
</evidence>
<accession>A0A0S7BCN0</accession>
<dbReference type="NCBIfam" id="TIGR00186">
    <property type="entry name" value="rRNA_methyl_3"/>
    <property type="match status" value="1"/>
</dbReference>
<dbReference type="Pfam" id="PF08032">
    <property type="entry name" value="SpoU_sub_bind"/>
    <property type="match status" value="1"/>
</dbReference>
<keyword evidence="6" id="KW-1185">Reference proteome</keyword>
<evidence type="ECO:0000256" key="1">
    <source>
        <dbReference type="ARBA" id="ARBA00007228"/>
    </source>
</evidence>
<dbReference type="InterPro" id="IPR029028">
    <property type="entry name" value="Alpha/beta_knot_MTases"/>
</dbReference>
<dbReference type="Pfam" id="PF00588">
    <property type="entry name" value="SpoU_methylase"/>
    <property type="match status" value="1"/>
</dbReference>
<gene>
    <name evidence="5" type="ORF">LARV_03300</name>
</gene>
<protein>
    <submittedName>
        <fullName evidence="5">rRNA methylase, putative, group 3</fullName>
    </submittedName>
</protein>
<proteinExistence type="inferred from homology"/>
<dbReference type="InterPro" id="IPR029026">
    <property type="entry name" value="tRNA_m1G_MTases_N"/>
</dbReference>